<evidence type="ECO:0000313" key="3">
    <source>
        <dbReference type="EMBL" id="CAB0017620.1"/>
    </source>
</evidence>
<reference evidence="3 4" key="1">
    <citation type="submission" date="2020-02" db="EMBL/GenBank/DDBJ databases">
        <authorList>
            <person name="Ferguson B K."/>
        </authorList>
    </citation>
    <scope>NUCLEOTIDE SEQUENCE [LARGE SCALE GENOMIC DNA]</scope>
</reference>
<feature type="domain" description="Ig-like" evidence="1">
    <location>
        <begin position="71"/>
        <end position="126"/>
    </location>
</feature>
<dbReference type="EMBL" id="CADCXU010016157">
    <property type="protein sequence ID" value="CAB0005280.1"/>
    <property type="molecule type" value="Genomic_DNA"/>
</dbReference>
<name>A0A6H5HJJ0_9HEMI</name>
<evidence type="ECO:0000313" key="4">
    <source>
        <dbReference type="Proteomes" id="UP000479000"/>
    </source>
</evidence>
<dbReference type="Pfam" id="PF07679">
    <property type="entry name" value="I-set"/>
    <property type="match status" value="2"/>
</dbReference>
<gene>
    <name evidence="2" type="ORF">NTEN_LOCUS10757</name>
    <name evidence="3" type="ORF">NTEN_LOCUS21599</name>
</gene>
<dbReference type="Proteomes" id="UP000479000">
    <property type="component" value="Unassembled WGS sequence"/>
</dbReference>
<evidence type="ECO:0000313" key="2">
    <source>
        <dbReference type="EMBL" id="CAB0005280.1"/>
    </source>
</evidence>
<dbReference type="InterPro" id="IPR036179">
    <property type="entry name" value="Ig-like_dom_sf"/>
</dbReference>
<dbReference type="OrthoDB" id="2152335at2759"/>
<evidence type="ECO:0000259" key="1">
    <source>
        <dbReference type="PROSITE" id="PS50835"/>
    </source>
</evidence>
<keyword evidence="4" id="KW-1185">Reference proteome</keyword>
<dbReference type="EMBL" id="CADCXU010031701">
    <property type="protein sequence ID" value="CAB0017620.1"/>
    <property type="molecule type" value="Genomic_DNA"/>
</dbReference>
<dbReference type="InterPro" id="IPR013098">
    <property type="entry name" value="Ig_I-set"/>
</dbReference>
<dbReference type="InterPro" id="IPR007110">
    <property type="entry name" value="Ig-like_dom"/>
</dbReference>
<feature type="non-terminal residue" evidence="3">
    <location>
        <position position="126"/>
    </location>
</feature>
<dbReference type="SUPFAM" id="SSF48726">
    <property type="entry name" value="Immunoglobulin"/>
    <property type="match status" value="2"/>
</dbReference>
<proteinExistence type="predicted"/>
<protein>
    <recommendedName>
        <fullName evidence="1">Ig-like domain-containing protein</fullName>
    </recommendedName>
</protein>
<dbReference type="PROSITE" id="PS50835">
    <property type="entry name" value="IG_LIKE"/>
    <property type="match status" value="2"/>
</dbReference>
<dbReference type="Gene3D" id="2.60.40.10">
    <property type="entry name" value="Immunoglobulins"/>
    <property type="match status" value="2"/>
</dbReference>
<dbReference type="InterPro" id="IPR013783">
    <property type="entry name" value="Ig-like_fold"/>
</dbReference>
<dbReference type="AlphaFoldDB" id="A0A6H5HJJ0"/>
<sequence>MFSQWFHGDKCIDTDPQYSITYNNGEAIVIKEGAALDDEGQYSCLAVNQKGTEKTISRVVVNRKVEPGEFPSFTLELGNVMARAGQKIKLEAEIKKVSPAANISWLKDGKPIDESRDMKINLVFFL</sequence>
<dbReference type="PANTHER" id="PTHR47633">
    <property type="entry name" value="IMMUNOGLOBULIN"/>
    <property type="match status" value="1"/>
</dbReference>
<feature type="domain" description="Ig-like" evidence="1">
    <location>
        <begin position="1"/>
        <end position="57"/>
    </location>
</feature>
<accession>A0A6H5HJJ0</accession>
<organism evidence="3 4">
    <name type="scientific">Nesidiocoris tenuis</name>
    <dbReference type="NCBI Taxonomy" id="355587"/>
    <lineage>
        <taxon>Eukaryota</taxon>
        <taxon>Metazoa</taxon>
        <taxon>Ecdysozoa</taxon>
        <taxon>Arthropoda</taxon>
        <taxon>Hexapoda</taxon>
        <taxon>Insecta</taxon>
        <taxon>Pterygota</taxon>
        <taxon>Neoptera</taxon>
        <taxon>Paraneoptera</taxon>
        <taxon>Hemiptera</taxon>
        <taxon>Heteroptera</taxon>
        <taxon>Panheteroptera</taxon>
        <taxon>Cimicomorpha</taxon>
        <taxon>Miridae</taxon>
        <taxon>Dicyphina</taxon>
        <taxon>Nesidiocoris</taxon>
    </lineage>
</organism>